<dbReference type="EMBL" id="CP002326">
    <property type="protein sequence ID" value="ADQ41983.1"/>
    <property type="molecule type" value="Genomic_DNA"/>
</dbReference>
<evidence type="ECO:0000256" key="1">
    <source>
        <dbReference type="SAM" id="Phobius"/>
    </source>
</evidence>
<accession>E4S8X8</accession>
<dbReference type="STRING" id="632335.Calkr_2558"/>
<dbReference type="RefSeq" id="WP_013433694.1">
    <property type="nucleotide sequence ID" value="NC_014721.1"/>
</dbReference>
<feature type="transmembrane region" description="Helical" evidence="1">
    <location>
        <begin position="21"/>
        <end position="43"/>
    </location>
</feature>
<dbReference type="AlphaFoldDB" id="E4S8X8"/>
<evidence type="ECO:0000313" key="2">
    <source>
        <dbReference type="EMBL" id="ADQ41983.1"/>
    </source>
</evidence>
<keyword evidence="1" id="KW-1133">Transmembrane helix</keyword>
<dbReference type="eggNOG" id="COG1337">
    <property type="taxonomic scope" value="Bacteria"/>
</dbReference>
<gene>
    <name evidence="2" type="ordered locus">Calkr_2558</name>
</gene>
<evidence type="ECO:0008006" key="4">
    <source>
        <dbReference type="Google" id="ProtNLM"/>
    </source>
</evidence>
<protein>
    <recommendedName>
        <fullName evidence="4">CRISPR system Cms protein Csm4</fullName>
    </recommendedName>
</protein>
<keyword evidence="3" id="KW-1185">Reference proteome</keyword>
<reference evidence="2 3" key="2">
    <citation type="journal article" date="2011" name="J. Bacteriol.">
        <title>Complete genome sequences for the anaerobic, extremely thermophilic plant biomass-degrading bacteria Caldicellulosiruptor hydrothermalis, Caldicellulosiruptor kristjanssonii, Caldicellulosiruptor kronotskyensis, Caldicellulosiruptor owensenis, and Caldicellulosiruptor lactoaceticus.</title>
        <authorList>
            <person name="Blumer-Schuette S.E."/>
            <person name="Ozdemir I."/>
            <person name="Mistry D."/>
            <person name="Lucas S."/>
            <person name="Lapidus A."/>
            <person name="Cheng J.F."/>
            <person name="Goodwin L.A."/>
            <person name="Pitluck S."/>
            <person name="Land M.L."/>
            <person name="Hauser L.J."/>
            <person name="Woyke T."/>
            <person name="Mikhailova N."/>
            <person name="Pati A."/>
            <person name="Kyrpides N.C."/>
            <person name="Ivanova N."/>
            <person name="Detter J.C."/>
            <person name="Walston-Davenport K."/>
            <person name="Han S."/>
            <person name="Adams M.W."/>
            <person name="Kelly R.M."/>
        </authorList>
    </citation>
    <scope>NUCLEOTIDE SEQUENCE [LARGE SCALE GENOMIC DNA]</scope>
    <source>
        <strain evidence="3">ATCC 700853 / DSM 12137 / I77R1B</strain>
    </source>
</reference>
<sequence length="366" mass="42307">MKKMNWYRLIFMQKQPIHVGSFLWGVVNETNIFIPGWTMWGALTNQFLKTNKNKEIEDAKKIFERITNFYPAIGPKETTCSESISQQLQYLFPQYEEGNFGFKKYIFKDGILQNAEDNKKDGFISEDEFKFEFVDTIISTAVEPLSRKAKDESLHEFEFILPMSKKNLYNRKNNEIKQLYWVGLIGFENNALNKINKLIDNSKNNSDKQQSTNECNGNGKKGYQDYKSFLEEVFSTVFIGGDVRYGYGELKLCSCEEVKSDAELNHWNINIDNGTARISSDAPLRQYLKFSNKMQIEGEIKLIAEFDFTKNVPSILKAGYFVNVGSKISHNVKQQNADEGNGNEKNVEQLDLSKYQLIKGKFEKID</sequence>
<keyword evidence="1" id="KW-0812">Transmembrane</keyword>
<evidence type="ECO:0000313" key="3">
    <source>
        <dbReference type="Proteomes" id="UP000009256"/>
    </source>
</evidence>
<organism evidence="2 3">
    <name type="scientific">Caldicellulosiruptor acetigenus (strain ATCC 700853 / DSM 12137 / I77R1B)</name>
    <name type="common">Caldicellulosiruptor kristjanssonii</name>
    <dbReference type="NCBI Taxonomy" id="632335"/>
    <lineage>
        <taxon>Bacteria</taxon>
        <taxon>Bacillati</taxon>
        <taxon>Bacillota</taxon>
        <taxon>Bacillota incertae sedis</taxon>
        <taxon>Caldicellulosiruptorales</taxon>
        <taxon>Caldicellulosiruptoraceae</taxon>
        <taxon>Caldicellulosiruptor</taxon>
    </lineage>
</organism>
<dbReference type="HOGENOM" id="CLU_081549_0_0_9"/>
<proteinExistence type="predicted"/>
<dbReference type="KEGG" id="cki:Calkr_2558"/>
<keyword evidence="1" id="KW-0472">Membrane</keyword>
<dbReference type="Proteomes" id="UP000009256">
    <property type="component" value="Chromosome"/>
</dbReference>
<name>E4S8X8_CALA7</name>
<reference key="1">
    <citation type="submission" date="2010-11" db="EMBL/GenBank/DDBJ databases">
        <title>Complete sequence of chromosome of Caldicellulosiruptor kristjanssonii 177R1B.</title>
        <authorList>
            <consortium name="US DOE Joint Genome Institute"/>
            <person name="Lucas S."/>
            <person name="Copeland A."/>
            <person name="Lapidus A."/>
            <person name="Cheng J.-F."/>
            <person name="Bruce D."/>
            <person name="Goodwin L."/>
            <person name="Pitluck S."/>
            <person name="Davenport K."/>
            <person name="Detter J.C."/>
            <person name="Han C."/>
            <person name="Tapia R."/>
            <person name="Land M."/>
            <person name="Hauser L."/>
            <person name="Jeffries C."/>
            <person name="Kyrpides N."/>
            <person name="Ivanova N."/>
            <person name="Mikhailova N."/>
            <person name="Blumer-Schuette S.E."/>
            <person name="Kelly R.M."/>
            <person name="Woyke T."/>
        </authorList>
    </citation>
    <scope>NUCLEOTIDE SEQUENCE</scope>
    <source>
        <strain>177R1B</strain>
    </source>
</reference>